<protein>
    <recommendedName>
        <fullName evidence="2">chitinase</fullName>
        <ecNumber evidence="2">3.2.1.14</ecNumber>
    </recommendedName>
</protein>
<dbReference type="Gene3D" id="3.20.20.80">
    <property type="entry name" value="Glycosidases"/>
    <property type="match status" value="1"/>
</dbReference>
<evidence type="ECO:0000256" key="11">
    <source>
        <dbReference type="SAM" id="SignalP"/>
    </source>
</evidence>
<dbReference type="GO" id="GO:0006032">
    <property type="term" value="P:chitin catabolic process"/>
    <property type="evidence" value="ECO:0007669"/>
    <property type="project" value="UniProtKB-KW"/>
</dbReference>
<dbReference type="GeneID" id="19161898"/>
<keyword evidence="11" id="KW-0732">Signal</keyword>
<keyword evidence="6 8" id="KW-0326">Glycosidase</keyword>
<dbReference type="RefSeq" id="XP_007726099.1">
    <property type="nucleotide sequence ID" value="XM_007727909.1"/>
</dbReference>
<evidence type="ECO:0000256" key="2">
    <source>
        <dbReference type="ARBA" id="ARBA00012729"/>
    </source>
</evidence>
<evidence type="ECO:0000256" key="5">
    <source>
        <dbReference type="ARBA" id="ARBA00023277"/>
    </source>
</evidence>
<dbReference type="InterPro" id="IPR001223">
    <property type="entry name" value="Glyco_hydro18_cat"/>
</dbReference>
<dbReference type="GO" id="GO:0008843">
    <property type="term" value="F:endochitinase activity"/>
    <property type="evidence" value="ECO:0007669"/>
    <property type="project" value="UniProtKB-EC"/>
</dbReference>
<feature type="signal peptide" evidence="11">
    <location>
        <begin position="1"/>
        <end position="23"/>
    </location>
</feature>
<dbReference type="Proteomes" id="UP000019484">
    <property type="component" value="Unassembled WGS sequence"/>
</dbReference>
<dbReference type="SUPFAM" id="SSF51445">
    <property type="entry name" value="(Trans)glycosidases"/>
    <property type="match status" value="1"/>
</dbReference>
<evidence type="ECO:0000313" key="13">
    <source>
        <dbReference type="EMBL" id="EXJ83413.1"/>
    </source>
</evidence>
<dbReference type="OrthoDB" id="2425929at2759"/>
<keyword evidence="7" id="KW-0624">Polysaccharide degradation</keyword>
<dbReference type="GO" id="GO:0000272">
    <property type="term" value="P:polysaccharide catabolic process"/>
    <property type="evidence" value="ECO:0007669"/>
    <property type="project" value="UniProtKB-KW"/>
</dbReference>
<dbReference type="InterPro" id="IPR001579">
    <property type="entry name" value="Glyco_hydro_18_chit_AS"/>
</dbReference>
<dbReference type="GO" id="GO:0005576">
    <property type="term" value="C:extracellular region"/>
    <property type="evidence" value="ECO:0007669"/>
    <property type="project" value="TreeGrafter"/>
</dbReference>
<dbReference type="PANTHER" id="PTHR45708">
    <property type="entry name" value="ENDOCHITINASE"/>
    <property type="match status" value="1"/>
</dbReference>
<sequence length="545" mass="58065">MAALRRLLFGFLVAALCIASGFAQDKKWEDIATSMQDLLDAIRASHEDYLADSGSKLGRRDAGVKFGRSSYWRPLAPSQRPSSAEDFSDQLSQLVSSLGSSLEELIQLLASHFDIDASHLRPETSRSAILPITLWTTQAPSTASSASHGAVTTKTGGTTSQTRAVSSSTASSPMATSTFNPQASDLNVVYYSQTDLTPVISLDRICEDDSVDMVIIAFVTALFSGGGYPAMNMASNCWAPNAAQQAAGATKLLDCVGDGFANKVARCQNKGKKVLLSLGGYYGYLSMADESRAVEAAHMLWNLFLGGSDPNSQPLRPYGNVVLDGIDIDNETPSDSSLLPILASTLRQLFASDSSKPYYLSAAPQCPRPDASIPVPQLLNYIDFFSVQFYNNPSCQLSSTDQGFFTSLQAWSDDLLALDGATVTPTGSGTHPPGSRDLTDVREHSMRIRPKRQPLTGPSSSFVNTHNGITAPRLLIGTPAFPGAGSGFVDVATYKGILQRVKTLALPNLAGAIFWDGAYQEVTGQVIDGSGLNTTFAQVVKNVLG</sequence>
<feature type="chain" id="PRO_5004933065" description="chitinase" evidence="11">
    <location>
        <begin position="24"/>
        <end position="545"/>
    </location>
</feature>
<dbReference type="AlphaFoldDB" id="W9XT84"/>
<feature type="domain" description="GH18" evidence="12">
    <location>
        <begin position="185"/>
        <end position="545"/>
    </location>
</feature>
<comment type="similarity">
    <text evidence="9">Belongs to the glycosyl hydrolase 18 family.</text>
</comment>
<dbReference type="STRING" id="1182541.W9XT84"/>
<evidence type="ECO:0000256" key="6">
    <source>
        <dbReference type="ARBA" id="ARBA00023295"/>
    </source>
</evidence>
<reference evidence="13 14" key="1">
    <citation type="submission" date="2013-03" db="EMBL/GenBank/DDBJ databases">
        <title>The Genome Sequence of Capronia coronata CBS 617.96.</title>
        <authorList>
            <consortium name="The Broad Institute Genomics Platform"/>
            <person name="Cuomo C."/>
            <person name="de Hoog S."/>
            <person name="Gorbushina A."/>
            <person name="Walker B."/>
            <person name="Young S.K."/>
            <person name="Zeng Q."/>
            <person name="Gargeya S."/>
            <person name="Fitzgerald M."/>
            <person name="Haas B."/>
            <person name="Abouelleil A."/>
            <person name="Allen A.W."/>
            <person name="Alvarado L."/>
            <person name="Arachchi H.M."/>
            <person name="Berlin A.M."/>
            <person name="Chapman S.B."/>
            <person name="Gainer-Dewar J."/>
            <person name="Goldberg J."/>
            <person name="Griggs A."/>
            <person name="Gujja S."/>
            <person name="Hansen M."/>
            <person name="Howarth C."/>
            <person name="Imamovic A."/>
            <person name="Ireland A."/>
            <person name="Larimer J."/>
            <person name="McCowan C."/>
            <person name="Murphy C."/>
            <person name="Pearson M."/>
            <person name="Poon T.W."/>
            <person name="Priest M."/>
            <person name="Roberts A."/>
            <person name="Saif S."/>
            <person name="Shea T."/>
            <person name="Sisk P."/>
            <person name="Sykes S."/>
            <person name="Wortman J."/>
            <person name="Nusbaum C."/>
            <person name="Birren B."/>
        </authorList>
    </citation>
    <scope>NUCLEOTIDE SEQUENCE [LARGE SCALE GENOMIC DNA]</scope>
    <source>
        <strain evidence="13 14">CBS 617.96</strain>
    </source>
</reference>
<comment type="catalytic activity">
    <reaction evidence="1">
        <text>Random endo-hydrolysis of N-acetyl-beta-D-glucosaminide (1-&gt;4)-beta-linkages in chitin and chitodextrins.</text>
        <dbReference type="EC" id="3.2.1.14"/>
    </reaction>
</comment>
<dbReference type="Pfam" id="PF00704">
    <property type="entry name" value="Glyco_hydro_18"/>
    <property type="match status" value="1"/>
</dbReference>
<keyword evidence="3 8" id="KW-0378">Hydrolase</keyword>
<evidence type="ECO:0000256" key="9">
    <source>
        <dbReference type="RuleBase" id="RU004453"/>
    </source>
</evidence>
<comment type="caution">
    <text evidence="13">The sequence shown here is derived from an EMBL/GenBank/DDBJ whole genome shotgun (WGS) entry which is preliminary data.</text>
</comment>
<dbReference type="InterPro" id="IPR017853">
    <property type="entry name" value="GH"/>
</dbReference>
<evidence type="ECO:0000256" key="4">
    <source>
        <dbReference type="ARBA" id="ARBA00023024"/>
    </source>
</evidence>
<evidence type="ECO:0000259" key="12">
    <source>
        <dbReference type="PROSITE" id="PS51910"/>
    </source>
</evidence>
<dbReference type="PANTHER" id="PTHR45708:SF49">
    <property type="entry name" value="ENDOCHITINASE"/>
    <property type="match status" value="1"/>
</dbReference>
<feature type="region of interest" description="Disordered" evidence="10">
    <location>
        <begin position="143"/>
        <end position="176"/>
    </location>
</feature>
<dbReference type="PROSITE" id="PS51910">
    <property type="entry name" value="GH18_2"/>
    <property type="match status" value="1"/>
</dbReference>
<name>W9XT84_9EURO</name>
<evidence type="ECO:0000256" key="10">
    <source>
        <dbReference type="SAM" id="MobiDB-lite"/>
    </source>
</evidence>
<dbReference type="EMBL" id="AMWN01000006">
    <property type="protein sequence ID" value="EXJ83413.1"/>
    <property type="molecule type" value="Genomic_DNA"/>
</dbReference>
<keyword evidence="4" id="KW-0146">Chitin degradation</keyword>
<keyword evidence="14" id="KW-1185">Reference proteome</keyword>
<gene>
    <name evidence="13" type="ORF">A1O1_07036</name>
</gene>
<evidence type="ECO:0000313" key="14">
    <source>
        <dbReference type="Proteomes" id="UP000019484"/>
    </source>
</evidence>
<evidence type="ECO:0000256" key="1">
    <source>
        <dbReference type="ARBA" id="ARBA00000822"/>
    </source>
</evidence>
<keyword evidence="5" id="KW-0119">Carbohydrate metabolism</keyword>
<dbReference type="InterPro" id="IPR050542">
    <property type="entry name" value="Glycosyl_Hydrlase18_Chitinase"/>
</dbReference>
<proteinExistence type="inferred from homology"/>
<dbReference type="HOGENOM" id="CLU_007818_2_0_1"/>
<evidence type="ECO:0000256" key="7">
    <source>
        <dbReference type="ARBA" id="ARBA00023326"/>
    </source>
</evidence>
<dbReference type="PROSITE" id="PS01095">
    <property type="entry name" value="GH18_1"/>
    <property type="match status" value="1"/>
</dbReference>
<evidence type="ECO:0000256" key="8">
    <source>
        <dbReference type="RuleBase" id="RU000489"/>
    </source>
</evidence>
<organism evidence="13 14">
    <name type="scientific">Capronia coronata CBS 617.96</name>
    <dbReference type="NCBI Taxonomy" id="1182541"/>
    <lineage>
        <taxon>Eukaryota</taxon>
        <taxon>Fungi</taxon>
        <taxon>Dikarya</taxon>
        <taxon>Ascomycota</taxon>
        <taxon>Pezizomycotina</taxon>
        <taxon>Eurotiomycetes</taxon>
        <taxon>Chaetothyriomycetidae</taxon>
        <taxon>Chaetothyriales</taxon>
        <taxon>Herpotrichiellaceae</taxon>
        <taxon>Capronia</taxon>
    </lineage>
</organism>
<dbReference type="eggNOG" id="KOG4701">
    <property type="taxonomic scope" value="Eukaryota"/>
</dbReference>
<evidence type="ECO:0000256" key="3">
    <source>
        <dbReference type="ARBA" id="ARBA00022801"/>
    </source>
</evidence>
<dbReference type="EC" id="3.2.1.14" evidence="2"/>
<accession>W9XT84</accession>